<keyword evidence="2" id="KW-1185">Reference proteome</keyword>
<comment type="caution">
    <text evidence="1">The sequence shown here is derived from an EMBL/GenBank/DDBJ whole genome shotgun (WGS) entry which is preliminary data.</text>
</comment>
<evidence type="ECO:0000313" key="1">
    <source>
        <dbReference type="EMBL" id="NWH04471.1"/>
    </source>
</evidence>
<gene>
    <name evidence="1" type="ORF">HXW94_05605</name>
</gene>
<dbReference type="AlphaFoldDB" id="A0A850T073"/>
<dbReference type="EMBL" id="JACADJ010000012">
    <property type="protein sequence ID" value="NWH04471.1"/>
    <property type="molecule type" value="Genomic_DNA"/>
</dbReference>
<dbReference type="InterPro" id="IPR026350">
    <property type="entry name" value="GxxExxY"/>
</dbReference>
<dbReference type="NCBIfam" id="TIGR04256">
    <property type="entry name" value="GxxExxY"/>
    <property type="match status" value="1"/>
</dbReference>
<organism evidence="1 2">
    <name type="scientific">Desulfobacter latus</name>
    <dbReference type="NCBI Taxonomy" id="2292"/>
    <lineage>
        <taxon>Bacteria</taxon>
        <taxon>Pseudomonadati</taxon>
        <taxon>Thermodesulfobacteriota</taxon>
        <taxon>Desulfobacteria</taxon>
        <taxon>Desulfobacterales</taxon>
        <taxon>Desulfobacteraceae</taxon>
        <taxon>Desulfobacter</taxon>
    </lineage>
</organism>
<accession>A0A850T073</accession>
<dbReference type="RefSeq" id="WP_178365924.1">
    <property type="nucleotide sequence ID" value="NZ_JACADJ010000012.1"/>
</dbReference>
<reference evidence="1 2" key="1">
    <citation type="submission" date="2020-06" db="EMBL/GenBank/DDBJ databases">
        <title>High-quality draft genome of sulfate reducer Desulfobacter latus type strain AcrS2 isolated from marine sediment.</title>
        <authorList>
            <person name="Hoppe M."/>
            <person name="Larsen C.K."/>
            <person name="Marshall I.P.G."/>
            <person name="Schramm A."/>
            <person name="Marietou A.G."/>
        </authorList>
    </citation>
    <scope>NUCLEOTIDE SEQUENCE [LARGE SCALE GENOMIC DNA]</scope>
    <source>
        <strain evidence="1 2">AcRS2</strain>
    </source>
</reference>
<proteinExistence type="predicted"/>
<protein>
    <submittedName>
        <fullName evidence="1">GxxExxY protein</fullName>
    </submittedName>
</protein>
<name>A0A850T073_9BACT</name>
<evidence type="ECO:0000313" key="2">
    <source>
        <dbReference type="Proteomes" id="UP000553343"/>
    </source>
</evidence>
<dbReference type="Proteomes" id="UP000553343">
    <property type="component" value="Unassembled WGS sequence"/>
</dbReference>
<sequence>MDTDKHGFLLKEETHQIIGCAFEVLNMLGHGLLEKPYENALVVEFGLKGIQYKQQARFPVIYKTIQVGEYIPDLIVFDKIIVDTKVIKSIGNNEKTQIINYLKITGLRVGLILNFKHAKLEWKRIILSTTPRLKTEGLEKAPKLTSLSASSTTLDRK</sequence>
<dbReference type="Pfam" id="PF13366">
    <property type="entry name" value="PDDEXK_3"/>
    <property type="match status" value="1"/>
</dbReference>